<evidence type="ECO:0000313" key="2">
    <source>
        <dbReference type="Proteomes" id="UP000011713"/>
    </source>
</evidence>
<proteinExistence type="predicted"/>
<dbReference type="Proteomes" id="UP000011713">
    <property type="component" value="Unassembled WGS sequence"/>
</dbReference>
<dbReference type="STRING" id="559515.M4BXT1"/>
<reference evidence="2" key="1">
    <citation type="journal article" date="2010" name="Science">
        <title>Signatures of adaptation to obligate biotrophy in the Hyaloperonospora arabidopsidis genome.</title>
        <authorList>
            <person name="Baxter L."/>
            <person name="Tripathy S."/>
            <person name="Ishaque N."/>
            <person name="Boot N."/>
            <person name="Cabral A."/>
            <person name="Kemen E."/>
            <person name="Thines M."/>
            <person name="Ah-Fong A."/>
            <person name="Anderson R."/>
            <person name="Badejoko W."/>
            <person name="Bittner-Eddy P."/>
            <person name="Boore J.L."/>
            <person name="Chibucos M.C."/>
            <person name="Coates M."/>
            <person name="Dehal P."/>
            <person name="Delehaunty K."/>
            <person name="Dong S."/>
            <person name="Downton P."/>
            <person name="Dumas B."/>
            <person name="Fabro G."/>
            <person name="Fronick C."/>
            <person name="Fuerstenberg S.I."/>
            <person name="Fulton L."/>
            <person name="Gaulin E."/>
            <person name="Govers F."/>
            <person name="Hughes L."/>
            <person name="Humphray S."/>
            <person name="Jiang R.H."/>
            <person name="Judelson H."/>
            <person name="Kamoun S."/>
            <person name="Kyung K."/>
            <person name="Meijer H."/>
            <person name="Minx P."/>
            <person name="Morris P."/>
            <person name="Nelson J."/>
            <person name="Phuntumart V."/>
            <person name="Qutob D."/>
            <person name="Rehmany A."/>
            <person name="Rougon-Cardoso A."/>
            <person name="Ryden P."/>
            <person name="Torto-Alalibo T."/>
            <person name="Studholme D."/>
            <person name="Wang Y."/>
            <person name="Win J."/>
            <person name="Wood J."/>
            <person name="Clifton S.W."/>
            <person name="Rogers J."/>
            <person name="Van den Ackerveken G."/>
            <person name="Jones J.D."/>
            <person name="McDowell J.M."/>
            <person name="Beynon J."/>
            <person name="Tyler B.M."/>
        </authorList>
    </citation>
    <scope>NUCLEOTIDE SEQUENCE [LARGE SCALE GENOMIC DNA]</scope>
    <source>
        <strain evidence="2">Emoy2</strain>
    </source>
</reference>
<accession>M4BXT1</accession>
<name>M4BXT1_HYAAE</name>
<protein>
    <submittedName>
        <fullName evidence="1">Uncharacterized protein</fullName>
    </submittedName>
</protein>
<organism evidence="1 2">
    <name type="scientific">Hyaloperonospora arabidopsidis (strain Emoy2)</name>
    <name type="common">Downy mildew agent</name>
    <name type="synonym">Peronospora arabidopsidis</name>
    <dbReference type="NCBI Taxonomy" id="559515"/>
    <lineage>
        <taxon>Eukaryota</taxon>
        <taxon>Sar</taxon>
        <taxon>Stramenopiles</taxon>
        <taxon>Oomycota</taxon>
        <taxon>Peronosporomycetes</taxon>
        <taxon>Peronosporales</taxon>
        <taxon>Peronosporaceae</taxon>
        <taxon>Hyaloperonospora</taxon>
    </lineage>
</organism>
<dbReference type="EMBL" id="JH598034">
    <property type="status" value="NOT_ANNOTATED_CDS"/>
    <property type="molecule type" value="Genomic_DNA"/>
</dbReference>
<dbReference type="HOGENOM" id="CLU_2228350_0_0_1"/>
<dbReference type="VEuPathDB" id="FungiDB:HpaG811362"/>
<dbReference type="InParanoid" id="M4BXT1"/>
<sequence>MGLLIDRCASIEAVGVGLVTKPEFQVTVVCRKVGRRRPFGKEERDLMQRTPMVWKMNNMRRYLRAARTLYERQCRMKRPSAILKMKPNLVRGWKVMRQCFKMDNSL</sequence>
<evidence type="ECO:0000313" key="1">
    <source>
        <dbReference type="EnsemblProtists" id="HpaP811362"/>
    </source>
</evidence>
<dbReference type="AlphaFoldDB" id="M4BXT1"/>
<keyword evidence="2" id="KW-1185">Reference proteome</keyword>
<reference evidence="1" key="2">
    <citation type="submission" date="2015-06" db="UniProtKB">
        <authorList>
            <consortium name="EnsemblProtists"/>
        </authorList>
    </citation>
    <scope>IDENTIFICATION</scope>
    <source>
        <strain evidence="1">Emoy2</strain>
    </source>
</reference>
<dbReference type="EnsemblProtists" id="HpaT811362">
    <property type="protein sequence ID" value="HpaP811362"/>
    <property type="gene ID" value="HpaG811362"/>
</dbReference>